<evidence type="ECO:0000256" key="2">
    <source>
        <dbReference type="ARBA" id="ARBA00011805"/>
    </source>
</evidence>
<dbReference type="GO" id="GO:0042720">
    <property type="term" value="C:mitochondrial inner membrane peptidase complex"/>
    <property type="evidence" value="ECO:0007669"/>
    <property type="project" value="TreeGrafter"/>
</dbReference>
<feature type="active site" evidence="8">
    <location>
        <position position="39"/>
    </location>
</feature>
<dbReference type="CDD" id="cd06530">
    <property type="entry name" value="S26_SPase_I"/>
    <property type="match status" value="1"/>
</dbReference>
<evidence type="ECO:0000259" key="9">
    <source>
        <dbReference type="Pfam" id="PF10502"/>
    </source>
</evidence>
<dbReference type="AlphaFoldDB" id="A0A8S4A317"/>
<dbReference type="InterPro" id="IPR052064">
    <property type="entry name" value="Mito_IMP1_subunit"/>
</dbReference>
<keyword evidence="11" id="KW-1185">Reference proteome</keyword>
<dbReference type="Pfam" id="PF10502">
    <property type="entry name" value="Peptidase_S26"/>
    <property type="match status" value="2"/>
</dbReference>
<dbReference type="InterPro" id="IPR036286">
    <property type="entry name" value="LexA/Signal_pep-like_sf"/>
</dbReference>
<evidence type="ECO:0000256" key="7">
    <source>
        <dbReference type="ARBA" id="ARBA00038445"/>
    </source>
</evidence>
<comment type="subunit">
    <text evidence="2">Heterodimer of 2 subunits, IMMPL1 and IMMPL2.</text>
</comment>
<dbReference type="Gene3D" id="2.10.109.10">
    <property type="entry name" value="Umud Fragment, subunit A"/>
    <property type="match status" value="1"/>
</dbReference>
<keyword evidence="6" id="KW-0472">Membrane</keyword>
<feature type="active site" evidence="8">
    <location>
        <position position="82"/>
    </location>
</feature>
<name>A0A8S4A317_9EUPU</name>
<dbReference type="PANTHER" id="PTHR12383">
    <property type="entry name" value="PROTEASE FAMILY S26 MITOCHONDRIAL INNER MEMBRANE PROTEASE-RELATED"/>
    <property type="match status" value="1"/>
</dbReference>
<keyword evidence="4" id="KW-0378">Hydrolase</keyword>
<proteinExistence type="inferred from homology"/>
<dbReference type="InterPro" id="IPR000223">
    <property type="entry name" value="Pept_S26A_signal_pept_1"/>
</dbReference>
<sequence>MVSTFSALCKTVAYGVSGLSTCYCLLKFGCSLGKCEDVSMEPTIQDGDLVLICSFYVRHLLLQKGDIVFSKSPYDPRSVICKRIVAMEGDTVFNNEKGLAEYVGKGHVWLEGDNKEASVDSRYYGPLPYGLLISKVTVRLWPPERFGFLDFSRSTRKSSS</sequence>
<keyword evidence="3" id="KW-0999">Mitochondrion inner membrane</keyword>
<evidence type="ECO:0000256" key="3">
    <source>
        <dbReference type="ARBA" id="ARBA00022792"/>
    </source>
</evidence>
<dbReference type="PRINTS" id="PR00727">
    <property type="entry name" value="LEADERPTASE"/>
</dbReference>
<dbReference type="OrthoDB" id="308440at2759"/>
<comment type="subcellular location">
    <subcellularLocation>
        <location evidence="1">Mitochondrion inner membrane</location>
    </subcellularLocation>
</comment>
<keyword evidence="5" id="KW-0496">Mitochondrion</keyword>
<evidence type="ECO:0000256" key="5">
    <source>
        <dbReference type="ARBA" id="ARBA00023128"/>
    </source>
</evidence>
<evidence type="ECO:0000313" key="10">
    <source>
        <dbReference type="EMBL" id="CAG5134395.1"/>
    </source>
</evidence>
<gene>
    <name evidence="10" type="ORF">CUNI_LOCUS19953</name>
</gene>
<evidence type="ECO:0000256" key="1">
    <source>
        <dbReference type="ARBA" id="ARBA00004273"/>
    </source>
</evidence>
<evidence type="ECO:0000256" key="8">
    <source>
        <dbReference type="PIRSR" id="PIRSR600223-1"/>
    </source>
</evidence>
<comment type="similarity">
    <text evidence="7">Belongs to the peptidase S26 family. IMP1 subfamily.</text>
</comment>
<dbReference type="InterPro" id="IPR019533">
    <property type="entry name" value="Peptidase_S26"/>
</dbReference>
<reference evidence="10" key="1">
    <citation type="submission" date="2021-04" db="EMBL/GenBank/DDBJ databases">
        <authorList>
            <consortium name="Molecular Ecology Group"/>
        </authorList>
    </citation>
    <scope>NUCLEOTIDE SEQUENCE</scope>
</reference>
<dbReference type="GO" id="GO:0006627">
    <property type="term" value="P:protein processing involved in protein targeting to mitochondrion"/>
    <property type="evidence" value="ECO:0007669"/>
    <property type="project" value="TreeGrafter"/>
</dbReference>
<evidence type="ECO:0000313" key="11">
    <source>
        <dbReference type="Proteomes" id="UP000678393"/>
    </source>
</evidence>
<dbReference type="SUPFAM" id="SSF51306">
    <property type="entry name" value="LexA/Signal peptidase"/>
    <property type="match status" value="1"/>
</dbReference>
<evidence type="ECO:0000256" key="6">
    <source>
        <dbReference type="ARBA" id="ARBA00023136"/>
    </source>
</evidence>
<protein>
    <recommendedName>
        <fullName evidence="9">Peptidase S26 domain-containing protein</fullName>
    </recommendedName>
</protein>
<feature type="domain" description="Peptidase S26" evidence="9">
    <location>
        <begin position="32"/>
        <end position="97"/>
    </location>
</feature>
<dbReference type="GO" id="GO:0004252">
    <property type="term" value="F:serine-type endopeptidase activity"/>
    <property type="evidence" value="ECO:0007669"/>
    <property type="project" value="InterPro"/>
</dbReference>
<accession>A0A8S4A317</accession>
<feature type="domain" description="Peptidase S26" evidence="9">
    <location>
        <begin position="102"/>
        <end position="141"/>
    </location>
</feature>
<dbReference type="GO" id="GO:0006465">
    <property type="term" value="P:signal peptide processing"/>
    <property type="evidence" value="ECO:0007669"/>
    <property type="project" value="InterPro"/>
</dbReference>
<dbReference type="Proteomes" id="UP000678393">
    <property type="component" value="Unassembled WGS sequence"/>
</dbReference>
<organism evidence="10 11">
    <name type="scientific">Candidula unifasciata</name>
    <dbReference type="NCBI Taxonomy" id="100452"/>
    <lineage>
        <taxon>Eukaryota</taxon>
        <taxon>Metazoa</taxon>
        <taxon>Spiralia</taxon>
        <taxon>Lophotrochozoa</taxon>
        <taxon>Mollusca</taxon>
        <taxon>Gastropoda</taxon>
        <taxon>Heterobranchia</taxon>
        <taxon>Euthyneura</taxon>
        <taxon>Panpulmonata</taxon>
        <taxon>Eupulmonata</taxon>
        <taxon>Stylommatophora</taxon>
        <taxon>Helicina</taxon>
        <taxon>Helicoidea</taxon>
        <taxon>Geomitridae</taxon>
        <taxon>Candidula</taxon>
    </lineage>
</organism>
<comment type="caution">
    <text evidence="10">The sequence shown here is derived from an EMBL/GenBank/DDBJ whole genome shotgun (WGS) entry which is preliminary data.</text>
</comment>
<dbReference type="PANTHER" id="PTHR12383:SF16">
    <property type="entry name" value="MITOCHONDRIAL INNER MEMBRANE PROTEASE SUBUNIT 1"/>
    <property type="match status" value="1"/>
</dbReference>
<evidence type="ECO:0000256" key="4">
    <source>
        <dbReference type="ARBA" id="ARBA00022801"/>
    </source>
</evidence>
<dbReference type="EMBL" id="CAJHNH020007124">
    <property type="protein sequence ID" value="CAG5134395.1"/>
    <property type="molecule type" value="Genomic_DNA"/>
</dbReference>